<dbReference type="RefSeq" id="WP_085750944.1">
    <property type="nucleotide sequence ID" value="NZ_BSPR01000007.1"/>
</dbReference>
<organism evidence="1 2">
    <name type="scientific">Piscinibacter gummiphilus</name>
    <dbReference type="NCBI Taxonomy" id="946333"/>
    <lineage>
        <taxon>Bacteria</taxon>
        <taxon>Pseudomonadati</taxon>
        <taxon>Pseudomonadota</taxon>
        <taxon>Betaproteobacteria</taxon>
        <taxon>Burkholderiales</taxon>
        <taxon>Sphaerotilaceae</taxon>
        <taxon>Piscinibacter</taxon>
    </lineage>
</organism>
<protein>
    <submittedName>
        <fullName evidence="1">Uncharacterized protein</fullName>
    </submittedName>
</protein>
<dbReference type="AlphaFoldDB" id="A0A1W6L8W1"/>
<gene>
    <name evidence="1" type="ORF">A4W93_12595</name>
</gene>
<name>A0A1W6L8W1_9BURK</name>
<dbReference type="STRING" id="946333.A4W93_12595"/>
<evidence type="ECO:0000313" key="2">
    <source>
        <dbReference type="Proteomes" id="UP000193427"/>
    </source>
</evidence>
<keyword evidence="2" id="KW-1185">Reference proteome</keyword>
<proteinExistence type="predicted"/>
<dbReference type="KEGG" id="rgu:A4W93_12595"/>
<sequence length="354" mass="36943">MTAYRGITPLAGLVAWEAITPLGESAAETALLLRAGVVNVSLSHFIDAAGGRVMLCHSPALPATLAGADRLVALAAHALLRLLPQLPAAGDAPLTILLALPERLAAVDNGFDLVPEGQAVRDGLRRALPVELAHAEIECFPFGRAAGALALRRALDLLSRGTRVVWGGVDSQHDWDVLQALEQADRLLTAENVDGIRPGEAAAFVALAPAGGDALVNLLSVGLAREPHPVGSDTQSLATGLCTALDNAVEPLRHAIVRSNYWLLDNTHEVYATQALQNVITRFGDVLGLEAELHMPLKELGDAGAAAMPLLATLAAQSWHTGHACDQTAIITGCSERGARGAMLLASRPTEIPA</sequence>
<reference evidence="1 2" key="1">
    <citation type="submission" date="2016-04" db="EMBL/GenBank/DDBJ databases">
        <title>Complete genome sequence of natural rubber-degrading, novel Gram-negative bacterium, Rhizobacter gummiphilus strain NS21.</title>
        <authorList>
            <person name="Tabata M."/>
            <person name="Kasai D."/>
            <person name="Fukuda M."/>
        </authorList>
    </citation>
    <scope>NUCLEOTIDE SEQUENCE [LARGE SCALE GENOMIC DNA]</scope>
    <source>
        <strain evidence="1 2">NS21</strain>
    </source>
</reference>
<dbReference type="Proteomes" id="UP000193427">
    <property type="component" value="Chromosome"/>
</dbReference>
<accession>A0A1W6L8W1</accession>
<dbReference type="OrthoDB" id="9150844at2"/>
<evidence type="ECO:0000313" key="1">
    <source>
        <dbReference type="EMBL" id="ARN20666.1"/>
    </source>
</evidence>
<dbReference type="EMBL" id="CP015118">
    <property type="protein sequence ID" value="ARN20666.1"/>
    <property type="molecule type" value="Genomic_DNA"/>
</dbReference>